<dbReference type="Proteomes" id="UP000236630">
    <property type="component" value="Unassembled WGS sequence"/>
</dbReference>
<evidence type="ECO:0000313" key="5">
    <source>
        <dbReference type="Proteomes" id="UP000236630"/>
    </source>
</evidence>
<dbReference type="InterPro" id="IPR023213">
    <property type="entry name" value="CAT-like_dom_sf"/>
</dbReference>
<dbReference type="Pfam" id="PF02458">
    <property type="entry name" value="Transferase"/>
    <property type="match status" value="1"/>
</dbReference>
<dbReference type="GO" id="GO:0016746">
    <property type="term" value="F:acyltransferase activity"/>
    <property type="evidence" value="ECO:0007669"/>
    <property type="project" value="UniProtKB-KW"/>
</dbReference>
<dbReference type="AlphaFoldDB" id="A0A2H5QUV0"/>
<accession>A0A2H5QUV0</accession>
<organism evidence="4 5">
    <name type="scientific">Citrus unshiu</name>
    <name type="common">Satsuma mandarin</name>
    <name type="synonym">Citrus nobilis var. unshiu</name>
    <dbReference type="NCBI Taxonomy" id="55188"/>
    <lineage>
        <taxon>Eukaryota</taxon>
        <taxon>Viridiplantae</taxon>
        <taxon>Streptophyta</taxon>
        <taxon>Embryophyta</taxon>
        <taxon>Tracheophyta</taxon>
        <taxon>Spermatophyta</taxon>
        <taxon>Magnoliopsida</taxon>
        <taxon>eudicotyledons</taxon>
        <taxon>Gunneridae</taxon>
        <taxon>Pentapetalae</taxon>
        <taxon>rosids</taxon>
        <taxon>malvids</taxon>
        <taxon>Sapindales</taxon>
        <taxon>Rutaceae</taxon>
        <taxon>Aurantioideae</taxon>
        <taxon>Citrus</taxon>
    </lineage>
</organism>
<dbReference type="Gene3D" id="3.30.559.10">
    <property type="entry name" value="Chloramphenicol acetyltransferase-like domain"/>
    <property type="match status" value="2"/>
</dbReference>
<keyword evidence="3" id="KW-0012">Acyltransferase</keyword>
<dbReference type="EMBL" id="BDQV01000875">
    <property type="protein sequence ID" value="GAY68404.1"/>
    <property type="molecule type" value="Genomic_DNA"/>
</dbReference>
<evidence type="ECO:0000256" key="2">
    <source>
        <dbReference type="ARBA" id="ARBA00022679"/>
    </source>
</evidence>
<proteinExistence type="inferred from homology"/>
<keyword evidence="5" id="KW-1185">Reference proteome</keyword>
<comment type="similarity">
    <text evidence="1">Belongs to the plant acyltransferase family.</text>
</comment>
<dbReference type="PANTHER" id="PTHR31623:SF28">
    <property type="entry name" value="BAHD ACYLTRANSFERASE"/>
    <property type="match status" value="1"/>
</dbReference>
<reference evidence="4 5" key="1">
    <citation type="journal article" date="2017" name="Front. Genet.">
        <title>Draft sequencing of the heterozygous diploid genome of Satsuma (Citrus unshiu Marc.) using a hybrid assembly approach.</title>
        <authorList>
            <person name="Shimizu T."/>
            <person name="Tanizawa Y."/>
            <person name="Mochizuki T."/>
            <person name="Nagasaki H."/>
            <person name="Yoshioka T."/>
            <person name="Toyoda A."/>
            <person name="Fujiyama A."/>
            <person name="Kaminuma E."/>
            <person name="Nakamura Y."/>
        </authorList>
    </citation>
    <scope>NUCLEOTIDE SEQUENCE [LARGE SCALE GENOMIC DNA]</scope>
    <source>
        <strain evidence="5">cv. Miyagawa wase</strain>
    </source>
</reference>
<comment type="caution">
    <text evidence="4">The sequence shown here is derived from an EMBL/GenBank/DDBJ whole genome shotgun (WGS) entry which is preliminary data.</text>
</comment>
<protein>
    <submittedName>
        <fullName evidence="4">Uncharacterized protein</fullName>
    </submittedName>
</protein>
<sequence length="479" mass="54257">MAVTLKKNFPIIASKLITNDLQIFTKRSIRSATSDVQIISTERVKPSLPTRKHLRTYKLSLIDQLSTDFYIPLVFFYSASCKNQDFRKKSDLLKQSLAKTLTHYYPFAGRLIDGFSVDCNDRGAAFIEANVGCDISKFLQPPDMELLQQLIPPSPQLSNLEISERELLAVQVNLFNSGEMAIGVCFSHGVADGSAFFNFMKTWGEIARGVINDNDNICNNNIVLDCTSLFPPVKFPQQYQIRSPQSSRKIVFKRLLFNGKKIATLKEKVNKELMADNNSDDDVLQATRFRVVSALIWGASIAIARERKRTIDNKLNSHSMYYPMNLRNKVNPPMFPRCMGNIARLVRAEWSLAQDDAIEITSLVREVVKAKRMGRDVMNNDEYLGFIKDMYEVPEDSRSFLLTSTVGLPCYEVDFGWGKPVWFSFGPILFPDFAILSSTSDGEGIEALVVMSKEDMDKFEQEISIMAYASPNPSIFLRK</sequence>
<evidence type="ECO:0000256" key="1">
    <source>
        <dbReference type="ARBA" id="ARBA00009861"/>
    </source>
</evidence>
<dbReference type="PANTHER" id="PTHR31623">
    <property type="entry name" value="F21J9.9"/>
    <property type="match status" value="1"/>
</dbReference>
<keyword evidence="2" id="KW-0808">Transferase</keyword>
<evidence type="ECO:0000256" key="3">
    <source>
        <dbReference type="ARBA" id="ARBA00023315"/>
    </source>
</evidence>
<name>A0A2H5QUV0_CITUN</name>
<evidence type="ECO:0000313" key="4">
    <source>
        <dbReference type="EMBL" id="GAY68404.1"/>
    </source>
</evidence>
<gene>
    <name evidence="4" type="ORF">CUMW_263870</name>
</gene>